<dbReference type="SUPFAM" id="SSF53748">
    <property type="entry name" value="Phosphoglycerate kinase"/>
    <property type="match status" value="1"/>
</dbReference>
<dbReference type="InterPro" id="IPR036043">
    <property type="entry name" value="Phosphoglycerate_kinase_sf"/>
</dbReference>
<dbReference type="GO" id="GO:0006096">
    <property type="term" value="P:glycolytic process"/>
    <property type="evidence" value="ECO:0007669"/>
    <property type="project" value="InterPro"/>
</dbReference>
<dbReference type="PANTHER" id="PTHR11406:SF23">
    <property type="entry name" value="PHOSPHOGLYCERATE KINASE 1, CHLOROPLASTIC-RELATED"/>
    <property type="match status" value="1"/>
</dbReference>
<evidence type="ECO:0000256" key="3">
    <source>
        <dbReference type="ARBA" id="ARBA00022679"/>
    </source>
</evidence>
<dbReference type="PANTHER" id="PTHR11406">
    <property type="entry name" value="PHOSPHOGLYCERATE KINASE"/>
    <property type="match status" value="1"/>
</dbReference>
<dbReference type="PRINTS" id="PR00477">
    <property type="entry name" value="PHGLYCKINASE"/>
</dbReference>
<sequence>GIADYLPAVAGLLLEKEIKTLGDILENPAHPFAVLLGGAKISDKIGMLENIRCKVDSFLIGGGMAATFLKAKSYGVGLSLVEGDKLEFVTQLMGDIAKQRKHLVLPIDVVVADSLSTEATSKVVPV</sequence>
<dbReference type="InterPro" id="IPR015824">
    <property type="entry name" value="Phosphoglycerate_kinase_N"/>
</dbReference>
<comment type="caution">
    <text evidence="7">The sequence shown here is derived from an EMBL/GenBank/DDBJ whole genome shotgun (WGS) entry which is preliminary data.</text>
</comment>
<dbReference type="EC" id="2.7.2.3" evidence="2"/>
<dbReference type="InterPro" id="IPR001576">
    <property type="entry name" value="Phosphoglycerate_kinase"/>
</dbReference>
<dbReference type="GO" id="GO:0043531">
    <property type="term" value="F:ADP binding"/>
    <property type="evidence" value="ECO:0007669"/>
    <property type="project" value="TreeGrafter"/>
</dbReference>
<feature type="non-terminal residue" evidence="7">
    <location>
        <position position="1"/>
    </location>
</feature>
<dbReference type="GO" id="GO:0005829">
    <property type="term" value="C:cytosol"/>
    <property type="evidence" value="ECO:0007669"/>
    <property type="project" value="TreeGrafter"/>
</dbReference>
<dbReference type="Gene3D" id="3.40.50.1260">
    <property type="entry name" value="Phosphoglycerate kinase, N-terminal domain"/>
    <property type="match status" value="2"/>
</dbReference>
<gene>
    <name evidence="7" type="ORF">S06H3_64101</name>
</gene>
<name>X1R3N0_9ZZZZ</name>
<reference evidence="7" key="1">
    <citation type="journal article" date="2014" name="Front. Microbiol.">
        <title>High frequency of phylogenetically diverse reductive dehalogenase-homologous genes in deep subseafloor sedimentary metagenomes.</title>
        <authorList>
            <person name="Kawai M."/>
            <person name="Futagami T."/>
            <person name="Toyoda A."/>
            <person name="Takaki Y."/>
            <person name="Nishi S."/>
            <person name="Hori S."/>
            <person name="Arai W."/>
            <person name="Tsubouchi T."/>
            <person name="Morono Y."/>
            <person name="Uchiyama I."/>
            <person name="Ito T."/>
            <person name="Fujiyama A."/>
            <person name="Inagaki F."/>
            <person name="Takami H."/>
        </authorList>
    </citation>
    <scope>NUCLEOTIDE SEQUENCE</scope>
    <source>
        <strain evidence="7">Expedition CK06-06</strain>
    </source>
</reference>
<keyword evidence="3" id="KW-0808">Transferase</keyword>
<proteinExistence type="predicted"/>
<evidence type="ECO:0000313" key="7">
    <source>
        <dbReference type="EMBL" id="GAI50199.1"/>
    </source>
</evidence>
<dbReference type="AlphaFoldDB" id="X1R3N0"/>
<dbReference type="GO" id="GO:0004618">
    <property type="term" value="F:phosphoglycerate kinase activity"/>
    <property type="evidence" value="ECO:0007669"/>
    <property type="project" value="UniProtKB-EC"/>
</dbReference>
<dbReference type="GO" id="GO:0005524">
    <property type="term" value="F:ATP binding"/>
    <property type="evidence" value="ECO:0007669"/>
    <property type="project" value="UniProtKB-KW"/>
</dbReference>
<evidence type="ECO:0000256" key="6">
    <source>
        <dbReference type="ARBA" id="ARBA00022840"/>
    </source>
</evidence>
<keyword evidence="4" id="KW-0547">Nucleotide-binding</keyword>
<organism evidence="7">
    <name type="scientific">marine sediment metagenome</name>
    <dbReference type="NCBI Taxonomy" id="412755"/>
    <lineage>
        <taxon>unclassified sequences</taxon>
        <taxon>metagenomes</taxon>
        <taxon>ecological metagenomes</taxon>
    </lineage>
</organism>
<evidence type="ECO:0000256" key="4">
    <source>
        <dbReference type="ARBA" id="ARBA00022741"/>
    </source>
</evidence>
<dbReference type="GO" id="GO:0006094">
    <property type="term" value="P:gluconeogenesis"/>
    <property type="evidence" value="ECO:0007669"/>
    <property type="project" value="TreeGrafter"/>
</dbReference>
<dbReference type="Pfam" id="PF00162">
    <property type="entry name" value="PGK"/>
    <property type="match status" value="1"/>
</dbReference>
<dbReference type="EMBL" id="BARV01042706">
    <property type="protein sequence ID" value="GAI50199.1"/>
    <property type="molecule type" value="Genomic_DNA"/>
</dbReference>
<evidence type="ECO:0000256" key="5">
    <source>
        <dbReference type="ARBA" id="ARBA00022777"/>
    </source>
</evidence>
<comment type="catalytic activity">
    <reaction evidence="1">
        <text>(2R)-3-phosphoglycerate + ATP = (2R)-3-phospho-glyceroyl phosphate + ADP</text>
        <dbReference type="Rhea" id="RHEA:14801"/>
        <dbReference type="ChEBI" id="CHEBI:30616"/>
        <dbReference type="ChEBI" id="CHEBI:57604"/>
        <dbReference type="ChEBI" id="CHEBI:58272"/>
        <dbReference type="ChEBI" id="CHEBI:456216"/>
        <dbReference type="EC" id="2.7.2.3"/>
    </reaction>
</comment>
<evidence type="ECO:0000256" key="1">
    <source>
        <dbReference type="ARBA" id="ARBA00000642"/>
    </source>
</evidence>
<feature type="non-terminal residue" evidence="7">
    <location>
        <position position="126"/>
    </location>
</feature>
<protein>
    <recommendedName>
        <fullName evidence="2">phosphoglycerate kinase</fullName>
        <ecNumber evidence="2">2.7.2.3</ecNumber>
    </recommendedName>
</protein>
<accession>X1R3N0</accession>
<keyword evidence="6" id="KW-0067">ATP-binding</keyword>
<keyword evidence="5" id="KW-0418">Kinase</keyword>
<evidence type="ECO:0000256" key="2">
    <source>
        <dbReference type="ARBA" id="ARBA00013061"/>
    </source>
</evidence>